<protein>
    <recommendedName>
        <fullName evidence="2 7">DNA repair protein RecO</fullName>
    </recommendedName>
    <alternativeName>
        <fullName evidence="6 7">Recombination protein O</fullName>
    </alternativeName>
</protein>
<organism evidence="9 10">
    <name type="scientific">Celeribacter arenosi</name>
    <dbReference type="NCBI Taxonomy" id="792649"/>
    <lineage>
        <taxon>Bacteria</taxon>
        <taxon>Pseudomonadati</taxon>
        <taxon>Pseudomonadota</taxon>
        <taxon>Alphaproteobacteria</taxon>
        <taxon>Rhodobacterales</taxon>
        <taxon>Roseobacteraceae</taxon>
        <taxon>Celeribacter</taxon>
    </lineage>
</organism>
<dbReference type="SUPFAM" id="SSF57863">
    <property type="entry name" value="ArfGap/RecO-like zinc finger"/>
    <property type="match status" value="1"/>
</dbReference>
<keyword evidence="3 7" id="KW-0227">DNA damage</keyword>
<evidence type="ECO:0000256" key="6">
    <source>
        <dbReference type="ARBA" id="ARBA00033409"/>
    </source>
</evidence>
<dbReference type="Pfam" id="PF02565">
    <property type="entry name" value="RecO_C"/>
    <property type="match status" value="1"/>
</dbReference>
<evidence type="ECO:0000256" key="7">
    <source>
        <dbReference type="HAMAP-Rule" id="MF_00201"/>
    </source>
</evidence>
<reference evidence="10" key="1">
    <citation type="journal article" date="2019" name="Int. J. Syst. Evol. Microbiol.">
        <title>The Global Catalogue of Microorganisms (GCM) 10K type strain sequencing project: providing services to taxonomists for standard genome sequencing and annotation.</title>
        <authorList>
            <consortium name="The Broad Institute Genomics Platform"/>
            <consortium name="The Broad Institute Genome Sequencing Center for Infectious Disease"/>
            <person name="Wu L."/>
            <person name="Ma J."/>
        </authorList>
    </citation>
    <scope>NUCLEOTIDE SEQUENCE [LARGE SCALE GENOMIC DNA]</scope>
    <source>
        <strain evidence="10">JCM 17190</strain>
    </source>
</reference>
<dbReference type="HAMAP" id="MF_00201">
    <property type="entry name" value="RecO"/>
    <property type="match status" value="1"/>
</dbReference>
<keyword evidence="5 7" id="KW-0234">DNA repair</keyword>
<name>A0ABP7JZQ2_9RHOB</name>
<evidence type="ECO:0000256" key="2">
    <source>
        <dbReference type="ARBA" id="ARBA00021310"/>
    </source>
</evidence>
<dbReference type="Proteomes" id="UP001399917">
    <property type="component" value="Unassembled WGS sequence"/>
</dbReference>
<gene>
    <name evidence="7 9" type="primary">recO</name>
    <name evidence="9" type="ORF">GCM10022404_09640</name>
</gene>
<feature type="domain" description="DNA replication/recombination mediator RecO N-terminal" evidence="8">
    <location>
        <begin position="1"/>
        <end position="76"/>
    </location>
</feature>
<dbReference type="Gene3D" id="1.20.1440.120">
    <property type="entry name" value="Recombination protein O, C-terminal domain"/>
    <property type="match status" value="1"/>
</dbReference>
<evidence type="ECO:0000259" key="8">
    <source>
        <dbReference type="Pfam" id="PF11967"/>
    </source>
</evidence>
<evidence type="ECO:0000256" key="5">
    <source>
        <dbReference type="ARBA" id="ARBA00023204"/>
    </source>
</evidence>
<accession>A0ABP7JZQ2</accession>
<evidence type="ECO:0000256" key="1">
    <source>
        <dbReference type="ARBA" id="ARBA00007452"/>
    </source>
</evidence>
<keyword evidence="10" id="KW-1185">Reference proteome</keyword>
<dbReference type="NCBIfam" id="TIGR00613">
    <property type="entry name" value="reco"/>
    <property type="match status" value="1"/>
</dbReference>
<dbReference type="Gene3D" id="2.40.50.140">
    <property type="entry name" value="Nucleic acid-binding proteins"/>
    <property type="match status" value="1"/>
</dbReference>
<dbReference type="InterPro" id="IPR042242">
    <property type="entry name" value="RecO_C"/>
</dbReference>
<dbReference type="PANTHER" id="PTHR33991:SF1">
    <property type="entry name" value="DNA REPAIR PROTEIN RECO"/>
    <property type="match status" value="1"/>
</dbReference>
<comment type="function">
    <text evidence="7">Involved in DNA repair and RecF pathway recombination.</text>
</comment>
<proteinExistence type="inferred from homology"/>
<dbReference type="InterPro" id="IPR003717">
    <property type="entry name" value="RecO"/>
</dbReference>
<dbReference type="RefSeq" id="WP_344844178.1">
    <property type="nucleotide sequence ID" value="NZ_BAABDF010000003.1"/>
</dbReference>
<dbReference type="InterPro" id="IPR022572">
    <property type="entry name" value="DNA_rep/recomb_RecO_N"/>
</dbReference>
<dbReference type="Pfam" id="PF11967">
    <property type="entry name" value="RecO_N"/>
    <property type="match status" value="1"/>
</dbReference>
<dbReference type="EMBL" id="BAABDF010000003">
    <property type="protein sequence ID" value="GAA3860867.1"/>
    <property type="molecule type" value="Genomic_DNA"/>
</dbReference>
<evidence type="ECO:0000313" key="10">
    <source>
        <dbReference type="Proteomes" id="UP001399917"/>
    </source>
</evidence>
<evidence type="ECO:0000256" key="4">
    <source>
        <dbReference type="ARBA" id="ARBA00023172"/>
    </source>
</evidence>
<sequence>MEWRDQGTVLAVRKHGETSVIVEVFTQTHGRHAGVVRGGISRKMTPHLQPGGQISVTWRARLEDHIGSFTVEPLKSRAAQVMSDPLALSALGSITALLVTTLPEREDHGYLYAETERLLDALGTSPDWPLSYLHWEVSLLEELGFGLDLSACAVTGSPDDLAYVSPKSGRAVSRKGAGEWADRLLPLPQCLLGQSSVDYVEIRQGLGTTGHFIARITAELFDKPLPQARERFLDRMARQARP</sequence>
<comment type="similarity">
    <text evidence="1 7">Belongs to the RecO family.</text>
</comment>
<dbReference type="InterPro" id="IPR012340">
    <property type="entry name" value="NA-bd_OB-fold"/>
</dbReference>
<evidence type="ECO:0000256" key="3">
    <source>
        <dbReference type="ARBA" id="ARBA00022763"/>
    </source>
</evidence>
<dbReference type="PANTHER" id="PTHR33991">
    <property type="entry name" value="DNA REPAIR PROTEIN RECO"/>
    <property type="match status" value="1"/>
</dbReference>
<keyword evidence="4 7" id="KW-0233">DNA recombination</keyword>
<dbReference type="SUPFAM" id="SSF50249">
    <property type="entry name" value="Nucleic acid-binding proteins"/>
    <property type="match status" value="1"/>
</dbReference>
<comment type="caution">
    <text evidence="9">The sequence shown here is derived from an EMBL/GenBank/DDBJ whole genome shotgun (WGS) entry which is preliminary data.</text>
</comment>
<evidence type="ECO:0000313" key="9">
    <source>
        <dbReference type="EMBL" id="GAA3860867.1"/>
    </source>
</evidence>
<dbReference type="InterPro" id="IPR037278">
    <property type="entry name" value="ARFGAP/RecO"/>
</dbReference>